<dbReference type="EMBL" id="UGQA01000001">
    <property type="protein sequence ID" value="STY95552.1"/>
    <property type="molecule type" value="Genomic_DNA"/>
</dbReference>
<dbReference type="RefSeq" id="WP_067054643.1">
    <property type="nucleotide sequence ID" value="NZ_JAPDKM010000001.1"/>
</dbReference>
<gene>
    <name evidence="2" type="ORF">A9308_03385</name>
    <name evidence="3" type="ORF">NCTC11091_01346</name>
</gene>
<keyword evidence="1" id="KW-1133">Transmembrane helix</keyword>
<evidence type="ECO:0000256" key="1">
    <source>
        <dbReference type="SAM" id="Phobius"/>
    </source>
</evidence>
<protein>
    <submittedName>
        <fullName evidence="2">Resolvase</fullName>
    </submittedName>
</protein>
<evidence type="ECO:0000313" key="5">
    <source>
        <dbReference type="Proteomes" id="UP000255193"/>
    </source>
</evidence>
<sequence>MILASLDGLADALSWIINGWSHLVSGVPADQLPIIAYVGFSLVALAVWALIARLLPQSLAGLSWIILCAILLTPTTSLGVAPEIAPASIAVVYGVLMKEPSIIFKNLLPIMVVITVGCILGFLWQIMRMGLNKARAKRVVATETTVTETVTER</sequence>
<reference evidence="2 4" key="1">
    <citation type="submission" date="2016-06" db="EMBL/GenBank/DDBJ databases">
        <title>Draft genome of Moraxella atlantae CCUG 66109.</title>
        <authorList>
            <person name="Salva-Serra F."/>
            <person name="Engstrom-Jakobsson H."/>
            <person name="Thorell K."/>
            <person name="Gonzales-Siles L."/>
            <person name="Karlsson R."/>
            <person name="Boulund F."/>
            <person name="Engstrand L."/>
            <person name="Kristiansson E."/>
            <person name="Moore E."/>
        </authorList>
    </citation>
    <scope>NUCLEOTIDE SEQUENCE [LARGE SCALE GENOMIC DNA]</scope>
    <source>
        <strain evidence="2 4">CCUG 66109</strain>
    </source>
</reference>
<keyword evidence="1" id="KW-0472">Membrane</keyword>
<dbReference type="OrthoDB" id="6657720at2"/>
<dbReference type="EMBL" id="LZMZ01000005">
    <property type="protein sequence ID" value="OBX80593.1"/>
    <property type="molecule type" value="Genomic_DNA"/>
</dbReference>
<name>A0A1B8QF80_9GAMM</name>
<evidence type="ECO:0000313" key="3">
    <source>
        <dbReference type="EMBL" id="STY95552.1"/>
    </source>
</evidence>
<dbReference type="AlphaFoldDB" id="A0A1B8QF80"/>
<evidence type="ECO:0000313" key="2">
    <source>
        <dbReference type="EMBL" id="OBX80593.1"/>
    </source>
</evidence>
<dbReference type="Proteomes" id="UP000255193">
    <property type="component" value="Unassembled WGS sequence"/>
</dbReference>
<feature type="transmembrane region" description="Helical" evidence="1">
    <location>
        <begin position="62"/>
        <end position="95"/>
    </location>
</feature>
<dbReference type="STRING" id="34059.A9308_03385"/>
<proteinExistence type="predicted"/>
<dbReference type="Proteomes" id="UP000092508">
    <property type="component" value="Unassembled WGS sequence"/>
</dbReference>
<keyword evidence="1" id="KW-0812">Transmembrane</keyword>
<reference evidence="3 5" key="2">
    <citation type="submission" date="2018-06" db="EMBL/GenBank/DDBJ databases">
        <authorList>
            <consortium name="Pathogen Informatics"/>
            <person name="Doyle S."/>
        </authorList>
    </citation>
    <scope>NUCLEOTIDE SEQUENCE [LARGE SCALE GENOMIC DNA]</scope>
    <source>
        <strain evidence="3 5">NCTC11091</strain>
    </source>
</reference>
<feature type="transmembrane region" description="Helical" evidence="1">
    <location>
        <begin position="34"/>
        <end position="55"/>
    </location>
</feature>
<accession>A0A1B8QF80</accession>
<organism evidence="2 4">
    <name type="scientific">Faucicola atlantae</name>
    <dbReference type="NCBI Taxonomy" id="34059"/>
    <lineage>
        <taxon>Bacteria</taxon>
        <taxon>Pseudomonadati</taxon>
        <taxon>Pseudomonadota</taxon>
        <taxon>Gammaproteobacteria</taxon>
        <taxon>Moraxellales</taxon>
        <taxon>Moraxellaceae</taxon>
        <taxon>Faucicola</taxon>
    </lineage>
</organism>
<feature type="transmembrane region" description="Helical" evidence="1">
    <location>
        <begin position="107"/>
        <end position="127"/>
    </location>
</feature>
<evidence type="ECO:0000313" key="4">
    <source>
        <dbReference type="Proteomes" id="UP000092508"/>
    </source>
</evidence>